<feature type="region of interest" description="Disordered" evidence="1">
    <location>
        <begin position="17"/>
        <end position="72"/>
    </location>
</feature>
<dbReference type="EMBL" id="AP004801">
    <property type="protein sequence ID" value="BAD27964.1"/>
    <property type="molecule type" value="Genomic_DNA"/>
</dbReference>
<evidence type="ECO:0000313" key="3">
    <source>
        <dbReference type="Proteomes" id="UP000000763"/>
    </source>
</evidence>
<gene>
    <name evidence="2" type="primary">P0613F08.24</name>
</gene>
<evidence type="ECO:0000256" key="1">
    <source>
        <dbReference type="SAM" id="MobiDB-lite"/>
    </source>
</evidence>
<proteinExistence type="predicted"/>
<name>Q6ETQ6_ORYSJ</name>
<organism evidence="2 3">
    <name type="scientific">Oryza sativa subsp. japonica</name>
    <name type="common">Rice</name>
    <dbReference type="NCBI Taxonomy" id="39947"/>
    <lineage>
        <taxon>Eukaryota</taxon>
        <taxon>Viridiplantae</taxon>
        <taxon>Streptophyta</taxon>
        <taxon>Embryophyta</taxon>
        <taxon>Tracheophyta</taxon>
        <taxon>Spermatophyta</taxon>
        <taxon>Magnoliopsida</taxon>
        <taxon>Liliopsida</taxon>
        <taxon>Poales</taxon>
        <taxon>Poaceae</taxon>
        <taxon>BOP clade</taxon>
        <taxon>Oryzoideae</taxon>
        <taxon>Oryzeae</taxon>
        <taxon>Oryzinae</taxon>
        <taxon>Oryza</taxon>
        <taxon>Oryza sativa</taxon>
    </lineage>
</organism>
<accession>Q6ETQ6</accession>
<protein>
    <submittedName>
        <fullName evidence="2">Uncharacterized protein</fullName>
    </submittedName>
</protein>
<dbReference type="AlphaFoldDB" id="Q6ETQ6"/>
<evidence type="ECO:0000313" key="2">
    <source>
        <dbReference type="EMBL" id="BAD27964.1"/>
    </source>
</evidence>
<dbReference type="Proteomes" id="UP000000763">
    <property type="component" value="Chromosome 2"/>
</dbReference>
<sequence>MHWSYIYAMQAASMHADREPGDLGDGDGGATARDNSGALPSTRSGRRAALPFARSDGRGGGGLPKPSASSPLSSSLMAALSLSCLCHCCPRSPFPV</sequence>
<reference evidence="3" key="1">
    <citation type="journal article" date="2005" name="Nature">
        <title>The map-based sequence of the rice genome.</title>
        <authorList>
            <consortium name="International rice genome sequencing project (IRGSP)"/>
            <person name="Matsumoto T."/>
            <person name="Wu J."/>
            <person name="Kanamori H."/>
            <person name="Katayose Y."/>
            <person name="Fujisawa M."/>
            <person name="Namiki N."/>
            <person name="Mizuno H."/>
            <person name="Yamamoto K."/>
            <person name="Antonio B.A."/>
            <person name="Baba T."/>
            <person name="Sakata K."/>
            <person name="Nagamura Y."/>
            <person name="Aoki H."/>
            <person name="Arikawa K."/>
            <person name="Arita K."/>
            <person name="Bito T."/>
            <person name="Chiden Y."/>
            <person name="Fujitsuka N."/>
            <person name="Fukunaka R."/>
            <person name="Hamada M."/>
            <person name="Harada C."/>
            <person name="Hayashi A."/>
            <person name="Hijishita S."/>
            <person name="Honda M."/>
            <person name="Hosokawa S."/>
            <person name="Ichikawa Y."/>
            <person name="Idonuma A."/>
            <person name="Iijima M."/>
            <person name="Ikeda M."/>
            <person name="Ikeno M."/>
            <person name="Ito K."/>
            <person name="Ito S."/>
            <person name="Ito T."/>
            <person name="Ito Y."/>
            <person name="Ito Y."/>
            <person name="Iwabuchi A."/>
            <person name="Kamiya K."/>
            <person name="Karasawa W."/>
            <person name="Kurita K."/>
            <person name="Katagiri S."/>
            <person name="Kikuta A."/>
            <person name="Kobayashi H."/>
            <person name="Kobayashi N."/>
            <person name="Machita K."/>
            <person name="Maehara T."/>
            <person name="Masukawa M."/>
            <person name="Mizubayashi T."/>
            <person name="Mukai Y."/>
            <person name="Nagasaki H."/>
            <person name="Nagata Y."/>
            <person name="Naito S."/>
            <person name="Nakashima M."/>
            <person name="Nakama Y."/>
            <person name="Nakamichi Y."/>
            <person name="Nakamura M."/>
            <person name="Meguro A."/>
            <person name="Negishi M."/>
            <person name="Ohta I."/>
            <person name="Ohta T."/>
            <person name="Okamoto M."/>
            <person name="Ono N."/>
            <person name="Saji S."/>
            <person name="Sakaguchi M."/>
            <person name="Sakai K."/>
            <person name="Shibata M."/>
            <person name="Shimokawa T."/>
            <person name="Song J."/>
            <person name="Takazaki Y."/>
            <person name="Terasawa K."/>
            <person name="Tsugane M."/>
            <person name="Tsuji K."/>
            <person name="Ueda S."/>
            <person name="Waki K."/>
            <person name="Yamagata H."/>
            <person name="Yamamoto M."/>
            <person name="Yamamoto S."/>
            <person name="Yamane H."/>
            <person name="Yoshiki S."/>
            <person name="Yoshihara R."/>
            <person name="Yukawa K."/>
            <person name="Zhong H."/>
            <person name="Yano M."/>
            <person name="Yuan Q."/>
            <person name="Ouyang S."/>
            <person name="Liu J."/>
            <person name="Jones K.M."/>
            <person name="Gansberger K."/>
            <person name="Moffat K."/>
            <person name="Hill J."/>
            <person name="Bera J."/>
            <person name="Fadrosh D."/>
            <person name="Jin S."/>
            <person name="Johri S."/>
            <person name="Kim M."/>
            <person name="Overton L."/>
            <person name="Reardon M."/>
            <person name="Tsitrin T."/>
            <person name="Vuong H."/>
            <person name="Weaver B."/>
            <person name="Ciecko A."/>
            <person name="Tallon L."/>
            <person name="Jackson J."/>
            <person name="Pai G."/>
            <person name="Aken S.V."/>
            <person name="Utterback T."/>
            <person name="Reidmuller S."/>
            <person name="Feldblyum T."/>
            <person name="Hsiao J."/>
            <person name="Zismann V."/>
            <person name="Iobst S."/>
            <person name="de Vazeille A.R."/>
            <person name="Buell C.R."/>
            <person name="Ying K."/>
            <person name="Li Y."/>
            <person name="Lu T."/>
            <person name="Huang Y."/>
            <person name="Zhao Q."/>
            <person name="Feng Q."/>
            <person name="Zhang L."/>
            <person name="Zhu J."/>
            <person name="Weng Q."/>
            <person name="Mu J."/>
            <person name="Lu Y."/>
            <person name="Fan D."/>
            <person name="Liu Y."/>
            <person name="Guan J."/>
            <person name="Zhang Y."/>
            <person name="Yu S."/>
            <person name="Liu X."/>
            <person name="Zhang Y."/>
            <person name="Hong G."/>
            <person name="Han B."/>
            <person name="Choisne N."/>
            <person name="Demange N."/>
            <person name="Orjeda G."/>
            <person name="Samain S."/>
            <person name="Cattolico L."/>
            <person name="Pelletier E."/>
            <person name="Couloux A."/>
            <person name="Segurens B."/>
            <person name="Wincker P."/>
            <person name="D'Hont A."/>
            <person name="Scarpelli C."/>
            <person name="Weissenbach J."/>
            <person name="Salanoubat M."/>
            <person name="Quetier F."/>
            <person name="Yu Y."/>
            <person name="Kim H.R."/>
            <person name="Rambo T."/>
            <person name="Currie J."/>
            <person name="Collura K."/>
            <person name="Luo M."/>
            <person name="Yang T."/>
            <person name="Ammiraju J.S.S."/>
            <person name="Engler F."/>
            <person name="Soderlund C."/>
            <person name="Wing R.A."/>
            <person name="Palmer L.E."/>
            <person name="de la Bastide M."/>
            <person name="Spiegel L."/>
            <person name="Nascimento L."/>
            <person name="Zutavern T."/>
            <person name="O'Shaughnessy A."/>
            <person name="Dike S."/>
            <person name="Dedhia N."/>
            <person name="Preston R."/>
            <person name="Balija V."/>
            <person name="McCombie W.R."/>
            <person name="Chow T."/>
            <person name="Chen H."/>
            <person name="Chung M."/>
            <person name="Chen C."/>
            <person name="Shaw J."/>
            <person name="Wu H."/>
            <person name="Hsiao K."/>
            <person name="Chao Y."/>
            <person name="Chu M."/>
            <person name="Cheng C."/>
            <person name="Hour A."/>
            <person name="Lee P."/>
            <person name="Lin S."/>
            <person name="Lin Y."/>
            <person name="Liou J."/>
            <person name="Liu S."/>
            <person name="Hsing Y."/>
            <person name="Raghuvanshi S."/>
            <person name="Mohanty A."/>
            <person name="Bharti A.K."/>
            <person name="Gaur A."/>
            <person name="Gupta V."/>
            <person name="Kumar D."/>
            <person name="Ravi V."/>
            <person name="Vij S."/>
            <person name="Kapur A."/>
            <person name="Khurana P."/>
            <person name="Khurana P."/>
            <person name="Khurana J.P."/>
            <person name="Tyagi A.K."/>
            <person name="Gaikwad K."/>
            <person name="Singh A."/>
            <person name="Dalal V."/>
            <person name="Srivastava S."/>
            <person name="Dixit A."/>
            <person name="Pal A.K."/>
            <person name="Ghazi I.A."/>
            <person name="Yadav M."/>
            <person name="Pandit A."/>
            <person name="Bhargava A."/>
            <person name="Sureshbabu K."/>
            <person name="Batra K."/>
            <person name="Sharma T.R."/>
            <person name="Mohapatra T."/>
            <person name="Singh N.K."/>
            <person name="Messing J."/>
            <person name="Nelson A.B."/>
            <person name="Fuks G."/>
            <person name="Kavchok S."/>
            <person name="Keizer G."/>
            <person name="Linton E."/>
            <person name="Llaca V."/>
            <person name="Song R."/>
            <person name="Tanyolac B."/>
            <person name="Young S."/>
            <person name="Ho-Il K."/>
            <person name="Hahn J.H."/>
            <person name="Sangsakoo G."/>
            <person name="Vanavichit A."/>
            <person name="de Mattos Luiz.A.T."/>
            <person name="Zimmer P.D."/>
            <person name="Malone G."/>
            <person name="Dellagostin O."/>
            <person name="de Oliveira A.C."/>
            <person name="Bevan M."/>
            <person name="Bancroft I."/>
            <person name="Minx P."/>
            <person name="Cordum H."/>
            <person name="Wilson R."/>
            <person name="Cheng Z."/>
            <person name="Jin W."/>
            <person name="Jiang J."/>
            <person name="Leong S.A."/>
            <person name="Iwama H."/>
            <person name="Gojobori T."/>
            <person name="Itoh T."/>
            <person name="Niimura Y."/>
            <person name="Fujii Y."/>
            <person name="Habara T."/>
            <person name="Sakai H."/>
            <person name="Sato Y."/>
            <person name="Wilson G."/>
            <person name="Kumar K."/>
            <person name="McCouch S."/>
            <person name="Juretic N."/>
            <person name="Hoen D."/>
            <person name="Wright S."/>
            <person name="Bruskiewich R."/>
            <person name="Bureau T."/>
            <person name="Miyao A."/>
            <person name="Hirochika H."/>
            <person name="Nishikawa T."/>
            <person name="Kadowaki K."/>
            <person name="Sugiura M."/>
            <person name="Burr B."/>
            <person name="Sasaki T."/>
        </authorList>
    </citation>
    <scope>NUCLEOTIDE SEQUENCE [LARGE SCALE GENOMIC DNA]</scope>
    <source>
        <strain evidence="3">cv. Nipponbare</strain>
    </source>
</reference>
<reference evidence="3" key="2">
    <citation type="journal article" date="2008" name="Nucleic Acids Res.">
        <title>The rice annotation project database (RAP-DB): 2008 update.</title>
        <authorList>
            <consortium name="The rice annotation project (RAP)"/>
        </authorList>
    </citation>
    <scope>GENOME REANNOTATION</scope>
    <source>
        <strain evidence="3">cv. Nipponbare</strain>
    </source>
</reference>